<feature type="transmembrane region" description="Helical" evidence="7">
    <location>
        <begin position="110"/>
        <end position="133"/>
    </location>
</feature>
<keyword evidence="5 7" id="KW-1133">Transmembrane helix</keyword>
<name>A0A1V9FI58_9BACT</name>
<protein>
    <recommendedName>
        <fullName evidence="8">MgtC/SapB/SrpB/YhiD N-terminal domain-containing protein</fullName>
    </recommendedName>
</protein>
<comment type="subcellular location">
    <subcellularLocation>
        <location evidence="1">Cell membrane</location>
        <topology evidence="1">Multi-pass membrane protein</topology>
    </subcellularLocation>
</comment>
<evidence type="ECO:0000256" key="7">
    <source>
        <dbReference type="SAM" id="Phobius"/>
    </source>
</evidence>
<dbReference type="InterPro" id="IPR049177">
    <property type="entry name" value="MgtC_SapB_SrpB_YhiD_N"/>
</dbReference>
<feature type="transmembrane region" description="Helical" evidence="7">
    <location>
        <begin position="62"/>
        <end position="80"/>
    </location>
</feature>
<reference evidence="10" key="1">
    <citation type="submission" date="2016-04" db="EMBL/GenBank/DDBJ databases">
        <authorList>
            <person name="Chen L."/>
            <person name="Zhuang W."/>
            <person name="Wang G."/>
        </authorList>
    </citation>
    <scope>NUCLEOTIDE SEQUENCE [LARGE SCALE GENOMIC DNA]</scope>
    <source>
        <strain evidence="10">208</strain>
    </source>
</reference>
<dbReference type="STRING" id="550983.A4R26_22950"/>
<evidence type="ECO:0000313" key="9">
    <source>
        <dbReference type="EMBL" id="OQP57967.1"/>
    </source>
</evidence>
<feature type="domain" description="MgtC/SapB/SrpB/YhiD N-terminal" evidence="8">
    <location>
        <begin position="10"/>
        <end position="130"/>
    </location>
</feature>
<evidence type="ECO:0000259" key="8">
    <source>
        <dbReference type="Pfam" id="PF02308"/>
    </source>
</evidence>
<comment type="caution">
    <text evidence="9">The sequence shown here is derived from an EMBL/GenBank/DDBJ whole genome shotgun (WGS) entry which is preliminary data.</text>
</comment>
<keyword evidence="3" id="KW-1003">Cell membrane</keyword>
<evidence type="ECO:0000256" key="6">
    <source>
        <dbReference type="ARBA" id="ARBA00023136"/>
    </source>
</evidence>
<evidence type="ECO:0000256" key="1">
    <source>
        <dbReference type="ARBA" id="ARBA00004651"/>
    </source>
</evidence>
<organism evidence="9 10">
    <name type="scientific">Niastella populi</name>
    <dbReference type="NCBI Taxonomy" id="550983"/>
    <lineage>
        <taxon>Bacteria</taxon>
        <taxon>Pseudomonadati</taxon>
        <taxon>Bacteroidota</taxon>
        <taxon>Chitinophagia</taxon>
        <taxon>Chitinophagales</taxon>
        <taxon>Chitinophagaceae</taxon>
        <taxon>Niastella</taxon>
    </lineage>
</organism>
<dbReference type="Pfam" id="PF02308">
    <property type="entry name" value="MgtC"/>
    <property type="match status" value="1"/>
</dbReference>
<evidence type="ECO:0000256" key="3">
    <source>
        <dbReference type="ARBA" id="ARBA00022475"/>
    </source>
</evidence>
<comment type="similarity">
    <text evidence="2">Belongs to the MgtC/SapB family.</text>
</comment>
<keyword evidence="4 7" id="KW-0812">Transmembrane</keyword>
<dbReference type="RefSeq" id="WP_081166375.1">
    <property type="nucleotide sequence ID" value="NZ_LWBP01000189.1"/>
</dbReference>
<evidence type="ECO:0000256" key="5">
    <source>
        <dbReference type="ARBA" id="ARBA00022989"/>
    </source>
</evidence>
<dbReference type="Proteomes" id="UP000192276">
    <property type="component" value="Unassembled WGS sequence"/>
</dbReference>
<accession>A0A1V9FI58</accession>
<feature type="transmembrane region" description="Helical" evidence="7">
    <location>
        <begin position="87"/>
        <end position="104"/>
    </location>
</feature>
<gene>
    <name evidence="9" type="ORF">A4R26_22950</name>
</gene>
<evidence type="ECO:0000313" key="10">
    <source>
        <dbReference type="Proteomes" id="UP000192276"/>
    </source>
</evidence>
<evidence type="ECO:0000256" key="4">
    <source>
        <dbReference type="ARBA" id="ARBA00022692"/>
    </source>
</evidence>
<dbReference type="PRINTS" id="PR01837">
    <property type="entry name" value="MGTCSAPBPROT"/>
</dbReference>
<dbReference type="GO" id="GO:0005886">
    <property type="term" value="C:plasma membrane"/>
    <property type="evidence" value="ECO:0007669"/>
    <property type="project" value="UniProtKB-SubCell"/>
</dbReference>
<dbReference type="PANTHER" id="PTHR33778:SF1">
    <property type="entry name" value="MAGNESIUM TRANSPORTER YHID-RELATED"/>
    <property type="match status" value="1"/>
</dbReference>
<sequence>MDTVDIISKLLSAVIIGGIIGAEREYHNKSAGLRTLMLICLGSTLFTIFSMEIGRESSPDRIAGGIVAGIGFVGAGVIFMGGTGINGVTTAATIWVTAALGMGVGAGHQYASLIGCVILVGILQAFTIIEALMERLNSSHTYKITCAYHDRVFEQYETLMKQHRLKFIRGPQCRDRQTASTTWEAQGSKKAHDAFIHQMLADESVLKFEF</sequence>
<evidence type="ECO:0000256" key="2">
    <source>
        <dbReference type="ARBA" id="ARBA00009298"/>
    </source>
</evidence>
<keyword evidence="6 7" id="KW-0472">Membrane</keyword>
<dbReference type="EMBL" id="LWBP01000189">
    <property type="protein sequence ID" value="OQP57967.1"/>
    <property type="molecule type" value="Genomic_DNA"/>
</dbReference>
<dbReference type="InterPro" id="IPR003416">
    <property type="entry name" value="MgtC/SapB/SrpB/YhiD_fam"/>
</dbReference>
<keyword evidence="10" id="KW-1185">Reference proteome</keyword>
<dbReference type="AlphaFoldDB" id="A0A1V9FI58"/>
<proteinExistence type="inferred from homology"/>
<feature type="transmembrane region" description="Helical" evidence="7">
    <location>
        <begin position="31"/>
        <end position="50"/>
    </location>
</feature>
<dbReference type="OrthoDB" id="9811198at2"/>
<dbReference type="PANTHER" id="PTHR33778">
    <property type="entry name" value="PROTEIN MGTC"/>
    <property type="match status" value="1"/>
</dbReference>